<accession>A0A161KFQ1</accession>
<reference evidence="2" key="1">
    <citation type="submission" date="2016-02" db="EMBL/GenBank/DDBJ databases">
        <authorList>
            <person name="liu f."/>
        </authorList>
    </citation>
    <scope>NUCLEOTIDE SEQUENCE [LARGE SCALE GENOMIC DNA]</scope>
</reference>
<dbReference type="EMBL" id="FITM01000129">
    <property type="protein sequence ID" value="CZB20080.1"/>
    <property type="molecule type" value="Genomic_DNA"/>
</dbReference>
<dbReference type="AlphaFoldDB" id="A0A161KFQ1"/>
<gene>
    <name evidence="1" type="ORF">FLM9_1183</name>
</gene>
<proteinExistence type="predicted"/>
<evidence type="ECO:0000313" key="2">
    <source>
        <dbReference type="Proteomes" id="UP000182631"/>
    </source>
</evidence>
<protein>
    <submittedName>
        <fullName evidence="1">Uncharacterized protein</fullName>
    </submittedName>
</protein>
<dbReference type="Proteomes" id="UP000182631">
    <property type="component" value="Unassembled WGS sequence"/>
</dbReference>
<name>A0A161KFQ1_9SYNE</name>
<organism evidence="1 2">
    <name type="scientific">Candidatus Synechococcus spongiarum</name>
    <dbReference type="NCBI Taxonomy" id="431041"/>
    <lineage>
        <taxon>Bacteria</taxon>
        <taxon>Bacillati</taxon>
        <taxon>Cyanobacteriota</taxon>
        <taxon>Cyanophyceae</taxon>
        <taxon>Synechococcales</taxon>
        <taxon>Synechococcaceae</taxon>
        <taxon>Synechococcus</taxon>
    </lineage>
</organism>
<evidence type="ECO:0000313" key="1">
    <source>
        <dbReference type="EMBL" id="CZB20080.1"/>
    </source>
</evidence>
<keyword evidence="2" id="KW-1185">Reference proteome</keyword>
<sequence length="36" mass="3851">MSRVGVEPEGVLMIDDTCVKAHRTASSPKKGLPNRA</sequence>